<keyword evidence="1" id="KW-0028">Amino-acid biosynthesis</keyword>
<dbReference type="PANTHER" id="PTHR45937:SF1">
    <property type="entry name" value="ASPARAGINE SYNTHETASE DOMAIN-CONTAINING PROTEIN 1"/>
    <property type="match status" value="1"/>
</dbReference>
<reference evidence="4 5" key="1">
    <citation type="submission" date="2019-12" db="EMBL/GenBank/DDBJ databases">
        <authorList>
            <person name="Alioto T."/>
            <person name="Alioto T."/>
            <person name="Gomez Garrido J."/>
        </authorList>
    </citation>
    <scope>NUCLEOTIDE SEQUENCE [LARGE SCALE GENOMIC DNA]</scope>
</reference>
<dbReference type="Gramene" id="OE9A112344T1">
    <property type="protein sequence ID" value="OE9A112344C1"/>
    <property type="gene ID" value="OE9A112344"/>
</dbReference>
<keyword evidence="2" id="KW-0061">Asparagine biosynthesis</keyword>
<dbReference type="InterPro" id="IPR051857">
    <property type="entry name" value="Asn_synthetase_domain"/>
</dbReference>
<evidence type="ECO:0000256" key="1">
    <source>
        <dbReference type="ARBA" id="ARBA00022605"/>
    </source>
</evidence>
<dbReference type="EMBL" id="CACTIH010007672">
    <property type="protein sequence ID" value="CAA3017064.1"/>
    <property type="molecule type" value="Genomic_DNA"/>
</dbReference>
<name>A0A8S0UDX1_OLEEU</name>
<evidence type="ECO:0000313" key="4">
    <source>
        <dbReference type="EMBL" id="CAA3017064.1"/>
    </source>
</evidence>
<accession>A0A8S0UDX1</accession>
<proteinExistence type="predicted"/>
<dbReference type="PANTHER" id="PTHR45937">
    <property type="entry name" value="ASPARAGINE SYNTHETASE DOMAIN-CONTAINING PROTEIN 1"/>
    <property type="match status" value="1"/>
</dbReference>
<organism evidence="4 5">
    <name type="scientific">Olea europaea subsp. europaea</name>
    <dbReference type="NCBI Taxonomy" id="158383"/>
    <lineage>
        <taxon>Eukaryota</taxon>
        <taxon>Viridiplantae</taxon>
        <taxon>Streptophyta</taxon>
        <taxon>Embryophyta</taxon>
        <taxon>Tracheophyta</taxon>
        <taxon>Spermatophyta</taxon>
        <taxon>Magnoliopsida</taxon>
        <taxon>eudicotyledons</taxon>
        <taxon>Gunneridae</taxon>
        <taxon>Pentapetalae</taxon>
        <taxon>asterids</taxon>
        <taxon>lamiids</taxon>
        <taxon>Lamiales</taxon>
        <taxon>Oleaceae</taxon>
        <taxon>Oleeae</taxon>
        <taxon>Olea</taxon>
    </lineage>
</organism>
<dbReference type="Proteomes" id="UP000594638">
    <property type="component" value="Unassembled WGS sequence"/>
</dbReference>
<sequence>MVGYTLYVTFLLGPQSSGSISSAKRVPDSLGTRNILLHPEIGNYYNTLSSSVENEGTVENGFGSELFGKLQFIGATLQLRGVNPVVQPLVDASDNVLIDNGELFGGIHLSSDRNDTEILITSFVNQGAMGFDLLTGNFVWIVQKPCGLDEMHLEGGAF</sequence>
<dbReference type="OrthoDB" id="10252281at2759"/>
<protein>
    <submittedName>
        <fullName evidence="4">Asparagine synthetase domain-containing 1 isoform X1</fullName>
    </submittedName>
</protein>
<keyword evidence="5" id="KW-1185">Reference proteome</keyword>
<evidence type="ECO:0000256" key="3">
    <source>
        <dbReference type="ARBA" id="ARBA00022962"/>
    </source>
</evidence>
<dbReference type="GO" id="GO:0006529">
    <property type="term" value="P:asparagine biosynthetic process"/>
    <property type="evidence" value="ECO:0007669"/>
    <property type="project" value="UniProtKB-KW"/>
</dbReference>
<dbReference type="AlphaFoldDB" id="A0A8S0UDX1"/>
<keyword evidence="3" id="KW-0315">Glutamine amidotransferase</keyword>
<comment type="caution">
    <text evidence="4">The sequence shown here is derived from an EMBL/GenBank/DDBJ whole genome shotgun (WGS) entry which is preliminary data.</text>
</comment>
<evidence type="ECO:0000313" key="5">
    <source>
        <dbReference type="Proteomes" id="UP000594638"/>
    </source>
</evidence>
<evidence type="ECO:0000256" key="2">
    <source>
        <dbReference type="ARBA" id="ARBA00022888"/>
    </source>
</evidence>
<gene>
    <name evidence="4" type="ORF">OLEA9_A112344</name>
</gene>